<evidence type="ECO:0008006" key="3">
    <source>
        <dbReference type="Google" id="ProtNLM"/>
    </source>
</evidence>
<keyword evidence="2" id="KW-1185">Reference proteome</keyword>
<dbReference type="Proteomes" id="UP000322887">
    <property type="component" value="Chromosome"/>
</dbReference>
<dbReference type="EMBL" id="CP042910">
    <property type="protein sequence ID" value="QEG18235.1"/>
    <property type="molecule type" value="Genomic_DNA"/>
</dbReference>
<protein>
    <recommendedName>
        <fullName evidence="3">J domain-containing protein</fullName>
    </recommendedName>
</protein>
<reference evidence="1 2" key="1">
    <citation type="submission" date="2019-08" db="EMBL/GenBank/DDBJ databases">
        <title>Deep-cultivation of Planctomycetes and their phenomic and genomic characterization uncovers novel biology.</title>
        <authorList>
            <person name="Wiegand S."/>
            <person name="Jogler M."/>
            <person name="Boedeker C."/>
            <person name="Pinto D."/>
            <person name="Vollmers J."/>
            <person name="Rivas-Marin E."/>
            <person name="Kohn T."/>
            <person name="Peeters S.H."/>
            <person name="Heuer A."/>
            <person name="Rast P."/>
            <person name="Oberbeckmann S."/>
            <person name="Bunk B."/>
            <person name="Jeske O."/>
            <person name="Meyerdierks A."/>
            <person name="Storesund J.E."/>
            <person name="Kallscheuer N."/>
            <person name="Luecker S."/>
            <person name="Lage O.M."/>
            <person name="Pohl T."/>
            <person name="Merkel B.J."/>
            <person name="Hornburger P."/>
            <person name="Mueller R.-W."/>
            <person name="Bruemmer F."/>
            <person name="Labrenz M."/>
            <person name="Spormann A.M."/>
            <person name="Op den Camp H."/>
            <person name="Overmann J."/>
            <person name="Amann R."/>
            <person name="Jetten M.S.M."/>
            <person name="Mascher T."/>
            <person name="Medema M.H."/>
            <person name="Devos D.P."/>
            <person name="Kaster A.-K."/>
            <person name="Ovreas L."/>
            <person name="Rohde M."/>
            <person name="Galperin M.Y."/>
            <person name="Jogler C."/>
        </authorList>
    </citation>
    <scope>NUCLEOTIDE SEQUENCE [LARGE SCALE GENOMIC DNA]</scope>
    <source>
        <strain evidence="1 2">DSM 8797</strain>
    </source>
</reference>
<evidence type="ECO:0000313" key="2">
    <source>
        <dbReference type="Proteomes" id="UP000322887"/>
    </source>
</evidence>
<evidence type="ECO:0000313" key="1">
    <source>
        <dbReference type="EMBL" id="QEG18235.1"/>
    </source>
</evidence>
<proteinExistence type="predicted"/>
<accession>A0ABX5YR78</accession>
<name>A0ABX5YR78_9PLAN</name>
<sequence length="41" mass="4929">MSEMDKAHRPNYYRVLGLDPSVKSWSEIEARINELIHYYCL</sequence>
<gene>
    <name evidence="1" type="ORF">GmarT_41210</name>
</gene>
<organism evidence="1 2">
    <name type="scientific">Gimesia maris</name>
    <dbReference type="NCBI Taxonomy" id="122"/>
    <lineage>
        <taxon>Bacteria</taxon>
        <taxon>Pseudomonadati</taxon>
        <taxon>Planctomycetota</taxon>
        <taxon>Planctomycetia</taxon>
        <taxon>Planctomycetales</taxon>
        <taxon>Planctomycetaceae</taxon>
        <taxon>Gimesia</taxon>
    </lineage>
</organism>